<keyword evidence="5" id="KW-1185">Reference proteome</keyword>
<organism evidence="4 5">
    <name type="scientific">Conexibacter arvalis</name>
    <dbReference type="NCBI Taxonomy" id="912552"/>
    <lineage>
        <taxon>Bacteria</taxon>
        <taxon>Bacillati</taxon>
        <taxon>Actinomycetota</taxon>
        <taxon>Thermoleophilia</taxon>
        <taxon>Solirubrobacterales</taxon>
        <taxon>Conexibacteraceae</taxon>
        <taxon>Conexibacter</taxon>
    </lineage>
</organism>
<gene>
    <name evidence="4" type="ORF">BDZ31_004142</name>
</gene>
<feature type="domain" description="PRC-barrel" evidence="2">
    <location>
        <begin position="11"/>
        <end position="58"/>
    </location>
</feature>
<dbReference type="Pfam" id="PF05239">
    <property type="entry name" value="PRC"/>
    <property type="match status" value="1"/>
</dbReference>
<proteinExistence type="predicted"/>
<dbReference type="PANTHER" id="PTHR38463:SF1">
    <property type="entry name" value="STRESS RESPONSE PROTEIN YSNF"/>
    <property type="match status" value="1"/>
</dbReference>
<dbReference type="GO" id="GO:0019684">
    <property type="term" value="P:photosynthesis, light reaction"/>
    <property type="evidence" value="ECO:0007669"/>
    <property type="project" value="InterPro"/>
</dbReference>
<accession>A0A840IJW4</accession>
<dbReference type="Proteomes" id="UP000585272">
    <property type="component" value="Unassembled WGS sequence"/>
</dbReference>
<dbReference type="PANTHER" id="PTHR38463">
    <property type="entry name" value="STRESS RESPONSE PROTEIN YSNF"/>
    <property type="match status" value="1"/>
</dbReference>
<dbReference type="RefSeq" id="WP_183344644.1">
    <property type="nucleotide sequence ID" value="NZ_JACHNU010000007.1"/>
</dbReference>
<evidence type="ECO:0000259" key="3">
    <source>
        <dbReference type="Pfam" id="PF09557"/>
    </source>
</evidence>
<comment type="caution">
    <text evidence="4">The sequence shown here is derived from an EMBL/GenBank/DDBJ whole genome shotgun (WGS) entry which is preliminary data.</text>
</comment>
<dbReference type="InterPro" id="IPR014747">
    <property type="entry name" value="Bac_photo_RC_H_C"/>
</dbReference>
<dbReference type="InterPro" id="IPR027275">
    <property type="entry name" value="PRC-brl_dom"/>
</dbReference>
<evidence type="ECO:0000259" key="2">
    <source>
        <dbReference type="Pfam" id="PF05239"/>
    </source>
</evidence>
<dbReference type="EMBL" id="JACHNU010000007">
    <property type="protein sequence ID" value="MBB4664531.1"/>
    <property type="molecule type" value="Genomic_DNA"/>
</dbReference>
<dbReference type="Gene3D" id="3.90.50.10">
    <property type="entry name" value="Photosynthetic Reaction Center, subunit H, domain 2"/>
    <property type="match status" value="1"/>
</dbReference>
<evidence type="ECO:0000313" key="5">
    <source>
        <dbReference type="Proteomes" id="UP000585272"/>
    </source>
</evidence>
<dbReference type="InterPro" id="IPR019060">
    <property type="entry name" value="DUF2382"/>
</dbReference>
<dbReference type="SUPFAM" id="SSF50346">
    <property type="entry name" value="PRC-barrel domain"/>
    <property type="match status" value="1"/>
</dbReference>
<sequence>MTEPTHAYGFENRTLIDRDGEKIGKVEALYRDLSSGRPEWALVHSGLFGLKRTFVPLHGAQPAGEDLRLPIEKAKLKDAPHIDPDTELTEAEEQRLFTHYEIPYTTAGTTTAVGGEPAPERPAGAVGHDVSGPTTDDAMTRSEEELRVGTRPVERGRVRLRKVVVTEHVQTTVPVRHEEVRIEREPITEENVDRAMAGPEISEEEHEVVLHAEEPVVEKRAVPKERVRLQTESVTEEREISEEVRKERIETDERTP</sequence>
<name>A0A840IJW4_9ACTN</name>
<feature type="domain" description="DUF2382" evidence="3">
    <location>
        <begin position="139"/>
        <end position="250"/>
    </location>
</feature>
<dbReference type="GO" id="GO:0030077">
    <property type="term" value="C:plasma membrane light-harvesting complex"/>
    <property type="evidence" value="ECO:0007669"/>
    <property type="project" value="InterPro"/>
</dbReference>
<dbReference type="InterPro" id="IPR011033">
    <property type="entry name" value="PRC_barrel-like_sf"/>
</dbReference>
<feature type="region of interest" description="Disordered" evidence="1">
    <location>
        <begin position="229"/>
        <end position="256"/>
    </location>
</feature>
<protein>
    <submittedName>
        <fullName evidence="4">Uncharacterized protein (TIGR02271 family)</fullName>
    </submittedName>
</protein>
<feature type="region of interest" description="Disordered" evidence="1">
    <location>
        <begin position="121"/>
        <end position="143"/>
    </location>
</feature>
<dbReference type="Pfam" id="PF09557">
    <property type="entry name" value="DUF2382"/>
    <property type="match status" value="1"/>
</dbReference>
<evidence type="ECO:0000256" key="1">
    <source>
        <dbReference type="SAM" id="MobiDB-lite"/>
    </source>
</evidence>
<evidence type="ECO:0000313" key="4">
    <source>
        <dbReference type="EMBL" id="MBB4664531.1"/>
    </source>
</evidence>
<dbReference type="InterPro" id="IPR052967">
    <property type="entry name" value="Stress_Response_Assoc"/>
</dbReference>
<dbReference type="AlphaFoldDB" id="A0A840IJW4"/>
<reference evidence="4 5" key="1">
    <citation type="submission" date="2020-08" db="EMBL/GenBank/DDBJ databases">
        <title>Genomic Encyclopedia of Archaeal and Bacterial Type Strains, Phase II (KMG-II): from individual species to whole genera.</title>
        <authorList>
            <person name="Goeker M."/>
        </authorList>
    </citation>
    <scope>NUCLEOTIDE SEQUENCE [LARGE SCALE GENOMIC DNA]</scope>
    <source>
        <strain evidence="4 5">DSM 23288</strain>
    </source>
</reference>